<evidence type="ECO:0008006" key="3">
    <source>
        <dbReference type="Google" id="ProtNLM"/>
    </source>
</evidence>
<reference evidence="2" key="1">
    <citation type="submission" date="2017-08" db="EMBL/GenBank/DDBJ databases">
        <title>Direct submision.</title>
        <authorList>
            <person name="Kim S.-J."/>
            <person name="Rhee S.-K."/>
        </authorList>
    </citation>
    <scope>NUCLEOTIDE SEQUENCE [LARGE SCALE GENOMIC DNA]</scope>
    <source>
        <strain evidence="2">GI5</strain>
    </source>
</reference>
<dbReference type="InterPro" id="IPR027417">
    <property type="entry name" value="P-loop_NTPase"/>
</dbReference>
<gene>
    <name evidence="1" type="ORF">Kalk_17880</name>
</gene>
<evidence type="ECO:0000313" key="2">
    <source>
        <dbReference type="Proteomes" id="UP000235116"/>
    </source>
</evidence>
<proteinExistence type="predicted"/>
<sequence length="300" mass="34343">MQSTIANLIRQEHLPDDFADTVAEYFYPLAIRLRDLQNQHNMPVIIGINGAQGTGKSTLALFLEVLLTKHLDCPCARFSLDDIYLTRAEREALALDVHPLLKTRGVPGSHDIALGHRVLDQLLAADTNDVVPIPAFDKSRDDRAPMQEWPLHRGPVKVVLLEGWCVGAIPEPELLLQQPINALERSEDANGHWRGYVNQHLAGEYQQFFARLAYLIMLKAPSMECVQEWRTLQEQKLTDRVAAHHDGAPHVGIMTPRQIQRFIMHYERLTRWMLEEMPARSDTLFVIDEQHRIREARYGD</sequence>
<dbReference type="OrthoDB" id="455474at2"/>
<dbReference type="Proteomes" id="UP000235116">
    <property type="component" value="Chromosome"/>
</dbReference>
<dbReference type="EMBL" id="CP022684">
    <property type="protein sequence ID" value="AUM15014.1"/>
    <property type="molecule type" value="Genomic_DNA"/>
</dbReference>
<accession>A0A2K9LVT4</accession>
<dbReference type="KEGG" id="kak:Kalk_17880"/>
<keyword evidence="2" id="KW-1185">Reference proteome</keyword>
<organism evidence="1 2">
    <name type="scientific">Ketobacter alkanivorans</name>
    <dbReference type="NCBI Taxonomy" id="1917421"/>
    <lineage>
        <taxon>Bacteria</taxon>
        <taxon>Pseudomonadati</taxon>
        <taxon>Pseudomonadota</taxon>
        <taxon>Gammaproteobacteria</taxon>
        <taxon>Pseudomonadales</taxon>
        <taxon>Ketobacteraceae</taxon>
        <taxon>Ketobacter</taxon>
    </lineage>
</organism>
<dbReference type="SUPFAM" id="SSF52540">
    <property type="entry name" value="P-loop containing nucleoside triphosphate hydrolases"/>
    <property type="match status" value="1"/>
</dbReference>
<evidence type="ECO:0000313" key="1">
    <source>
        <dbReference type="EMBL" id="AUM15014.1"/>
    </source>
</evidence>
<dbReference type="Gene3D" id="3.40.50.300">
    <property type="entry name" value="P-loop containing nucleotide triphosphate hydrolases"/>
    <property type="match status" value="1"/>
</dbReference>
<dbReference type="AlphaFoldDB" id="A0A2K9LVT4"/>
<protein>
    <recommendedName>
        <fullName evidence="3">Kinase</fullName>
    </recommendedName>
</protein>
<name>A0A2K9LVT4_9GAMM</name>